<protein>
    <recommendedName>
        <fullName evidence="4">XK-related protein</fullName>
    </recommendedName>
</protein>
<organism evidence="2 3">
    <name type="scientific">Leptidea sinapis</name>
    <dbReference type="NCBI Taxonomy" id="189913"/>
    <lineage>
        <taxon>Eukaryota</taxon>
        <taxon>Metazoa</taxon>
        <taxon>Ecdysozoa</taxon>
        <taxon>Arthropoda</taxon>
        <taxon>Hexapoda</taxon>
        <taxon>Insecta</taxon>
        <taxon>Pterygota</taxon>
        <taxon>Neoptera</taxon>
        <taxon>Endopterygota</taxon>
        <taxon>Lepidoptera</taxon>
        <taxon>Glossata</taxon>
        <taxon>Ditrysia</taxon>
        <taxon>Papilionoidea</taxon>
        <taxon>Pieridae</taxon>
        <taxon>Dismorphiinae</taxon>
        <taxon>Leptidea</taxon>
    </lineage>
</organism>
<evidence type="ECO:0008006" key="4">
    <source>
        <dbReference type="Google" id="ProtNLM"/>
    </source>
</evidence>
<dbReference type="Proteomes" id="UP000324832">
    <property type="component" value="Unassembled WGS sequence"/>
</dbReference>
<feature type="transmembrane region" description="Helical" evidence="1">
    <location>
        <begin position="94"/>
        <end position="117"/>
    </location>
</feature>
<keyword evidence="3" id="KW-1185">Reference proteome</keyword>
<evidence type="ECO:0000313" key="3">
    <source>
        <dbReference type="Proteomes" id="UP000324832"/>
    </source>
</evidence>
<gene>
    <name evidence="2" type="ORF">LSINAPIS_LOCUS11705</name>
</gene>
<feature type="transmembrane region" description="Helical" evidence="1">
    <location>
        <begin position="59"/>
        <end position="82"/>
    </location>
</feature>
<keyword evidence="1" id="KW-1133">Transmembrane helix</keyword>
<reference evidence="2 3" key="1">
    <citation type="submission" date="2017-07" db="EMBL/GenBank/DDBJ databases">
        <authorList>
            <person name="Talla V."/>
            <person name="Backstrom N."/>
        </authorList>
    </citation>
    <scope>NUCLEOTIDE SEQUENCE [LARGE SCALE GENOMIC DNA]</scope>
</reference>
<dbReference type="OrthoDB" id="7461624at2759"/>
<proteinExistence type="predicted"/>
<evidence type="ECO:0000256" key="1">
    <source>
        <dbReference type="SAM" id="Phobius"/>
    </source>
</evidence>
<feature type="transmembrane region" description="Helical" evidence="1">
    <location>
        <begin position="21"/>
        <end position="44"/>
    </location>
</feature>
<feature type="transmembrane region" description="Helical" evidence="1">
    <location>
        <begin position="123"/>
        <end position="150"/>
    </location>
</feature>
<keyword evidence="1" id="KW-0812">Transmembrane</keyword>
<sequence>MRCELPVLIKCCFCVPLRKGLLIWAYVKMIINICLIIPYCIFLHDHLYRNKNGNYRFDLIMVFALVFGLAIDVIFQIIFIWGAHKKDYPFIRMYYRYSAVILVLMILYLITYVTHFFMVAGMLLMFILPFFIAILSVQFIYIFLQFYLMVLVRSEYKKLKNNSQFQFVNRCTEEPKCIAHLETDNVTEVMENGSDAHVEV</sequence>
<dbReference type="AlphaFoldDB" id="A0A5E4QUF7"/>
<keyword evidence="1" id="KW-0472">Membrane</keyword>
<dbReference type="EMBL" id="FZQP02005255">
    <property type="protein sequence ID" value="VVD01244.1"/>
    <property type="molecule type" value="Genomic_DNA"/>
</dbReference>
<evidence type="ECO:0000313" key="2">
    <source>
        <dbReference type="EMBL" id="VVD01244.1"/>
    </source>
</evidence>
<accession>A0A5E4QUF7</accession>
<name>A0A5E4QUF7_9NEOP</name>